<dbReference type="EMBL" id="AVPL01000005">
    <property type="protein sequence ID" value="KGN42364.1"/>
    <property type="molecule type" value="Genomic_DNA"/>
</dbReference>
<feature type="transmembrane region" description="Helical" evidence="1">
    <location>
        <begin position="389"/>
        <end position="416"/>
    </location>
</feature>
<dbReference type="Proteomes" id="UP000030013">
    <property type="component" value="Unassembled WGS sequence"/>
</dbReference>
<dbReference type="eggNOG" id="COG3559">
    <property type="taxonomic scope" value="Bacteria"/>
</dbReference>
<evidence type="ECO:0000313" key="3">
    <source>
        <dbReference type="Proteomes" id="UP000030013"/>
    </source>
</evidence>
<organism evidence="2 3">
    <name type="scientific">Knoellia aerolata DSM 18566</name>
    <dbReference type="NCBI Taxonomy" id="1385519"/>
    <lineage>
        <taxon>Bacteria</taxon>
        <taxon>Bacillati</taxon>
        <taxon>Actinomycetota</taxon>
        <taxon>Actinomycetes</taxon>
        <taxon>Micrococcales</taxon>
        <taxon>Intrasporangiaceae</taxon>
        <taxon>Knoellia</taxon>
    </lineage>
</organism>
<accession>A0A0A0K036</accession>
<reference evidence="2 3" key="1">
    <citation type="submission" date="2013-08" db="EMBL/GenBank/DDBJ databases">
        <title>The genome sequence of Knoellia aerolata.</title>
        <authorList>
            <person name="Zhu W."/>
            <person name="Wang G."/>
        </authorList>
    </citation>
    <scope>NUCLEOTIDE SEQUENCE [LARGE SCALE GENOMIC DNA]</scope>
    <source>
        <strain evidence="2 3">DSM 18566</strain>
    </source>
</reference>
<evidence type="ECO:0000256" key="1">
    <source>
        <dbReference type="SAM" id="Phobius"/>
    </source>
</evidence>
<feature type="transmembrane region" description="Helical" evidence="1">
    <location>
        <begin position="436"/>
        <end position="454"/>
    </location>
</feature>
<keyword evidence="3" id="KW-1185">Reference proteome</keyword>
<comment type="caution">
    <text evidence="2">The sequence shown here is derived from an EMBL/GenBank/DDBJ whole genome shotgun (WGS) entry which is preliminary data.</text>
</comment>
<dbReference type="RefSeq" id="WP_052112557.1">
    <property type="nucleotide sequence ID" value="NZ_AVPL01000005.1"/>
</dbReference>
<feature type="transmembrane region" description="Helical" evidence="1">
    <location>
        <begin position="23"/>
        <end position="45"/>
    </location>
</feature>
<feature type="transmembrane region" description="Helical" evidence="1">
    <location>
        <begin position="506"/>
        <end position="523"/>
    </location>
</feature>
<feature type="transmembrane region" description="Helical" evidence="1">
    <location>
        <begin position="344"/>
        <end position="368"/>
    </location>
</feature>
<proteinExistence type="predicted"/>
<sequence>MSGGLTGTGHLARLILRRDRVRLPAWTLGLGGLIAASALAVPGFYDTPEKVAGYAATVGASPVSLLMSGRQTGIETIGGITANEISQVAQIGICLMVTFLVVRHTRAEEESGRAELLRSTVLGRHAAAVAALGYGVLAAVLVGLVTTGSMLGAELDASGSIVYGAGLALLGVCYSAIALVAAQLSTSARGALAIAGGAVTVGYLVRGLGAMQDNAAVWLSPFGWAQAMNSFGEERWWPAALLVVATAALLGVAAHLTTRRDFAGGFIHPRPGHPRASAALASPLGLATRLLRGRLIGWGVGLTLLAMVYGAVVPTVPDLLESNPDIADYIGAGSDAESAIVEAFLRYVLLFLAVIGTGYGVSAVLLVRTEEESKRVEHVLATRTSRTQWMGAVVVVAAVGSAVLAVLMGAGLAAGYVLGGGGADTALATVGHQLTYLPAVLVVVGFAAAVVGLAPRSPLLAWALALVSGLQVLLGQTLRLPDALQGLSPFWHLPGVPGSSIDPRPGAAELLLAVALVAVGLWAHRRRDLELT</sequence>
<feature type="transmembrane region" description="Helical" evidence="1">
    <location>
        <begin position="236"/>
        <end position="256"/>
    </location>
</feature>
<evidence type="ECO:0008006" key="4">
    <source>
        <dbReference type="Google" id="ProtNLM"/>
    </source>
</evidence>
<keyword evidence="1" id="KW-1133">Transmembrane helix</keyword>
<evidence type="ECO:0000313" key="2">
    <source>
        <dbReference type="EMBL" id="KGN42364.1"/>
    </source>
</evidence>
<feature type="transmembrane region" description="Helical" evidence="1">
    <location>
        <begin position="459"/>
        <end position="478"/>
    </location>
</feature>
<dbReference type="OrthoDB" id="2014935at2"/>
<dbReference type="STRING" id="1385519.N801_17030"/>
<dbReference type="AlphaFoldDB" id="A0A0A0K036"/>
<feature type="transmembrane region" description="Helical" evidence="1">
    <location>
        <begin position="295"/>
        <end position="312"/>
    </location>
</feature>
<feature type="transmembrane region" description="Helical" evidence="1">
    <location>
        <begin position="191"/>
        <end position="211"/>
    </location>
</feature>
<gene>
    <name evidence="2" type="ORF">N801_17030</name>
</gene>
<name>A0A0A0K036_9MICO</name>
<feature type="transmembrane region" description="Helical" evidence="1">
    <location>
        <begin position="161"/>
        <end position="184"/>
    </location>
</feature>
<protein>
    <recommendedName>
        <fullName evidence="4">Exporter of polyketide antibiotics</fullName>
    </recommendedName>
</protein>
<feature type="transmembrane region" description="Helical" evidence="1">
    <location>
        <begin position="88"/>
        <end position="105"/>
    </location>
</feature>
<feature type="transmembrane region" description="Helical" evidence="1">
    <location>
        <begin position="126"/>
        <end position="149"/>
    </location>
</feature>
<keyword evidence="1" id="KW-0472">Membrane</keyword>
<keyword evidence="1" id="KW-0812">Transmembrane</keyword>